<organism evidence="9 10">
    <name type="scientific">[Candida] railenensis</name>
    <dbReference type="NCBI Taxonomy" id="45579"/>
    <lineage>
        <taxon>Eukaryota</taxon>
        <taxon>Fungi</taxon>
        <taxon>Dikarya</taxon>
        <taxon>Ascomycota</taxon>
        <taxon>Saccharomycotina</taxon>
        <taxon>Pichiomycetes</taxon>
        <taxon>Debaryomycetaceae</taxon>
        <taxon>Kurtzmaniella</taxon>
    </lineage>
</organism>
<gene>
    <name evidence="9" type="ORF">CLIB1423_10S04258</name>
</gene>
<dbReference type="GO" id="GO:0003688">
    <property type="term" value="F:DNA replication origin binding"/>
    <property type="evidence" value="ECO:0007669"/>
    <property type="project" value="TreeGrafter"/>
</dbReference>
<dbReference type="Pfam" id="PF13191">
    <property type="entry name" value="AAA_16"/>
    <property type="match status" value="1"/>
</dbReference>
<comment type="caution">
    <text evidence="9">The sequence shown here is derived from an EMBL/GenBank/DDBJ whole genome shotgun (WGS) entry which is preliminary data.</text>
</comment>
<keyword evidence="5" id="KW-0539">Nucleus</keyword>
<dbReference type="InterPro" id="IPR041664">
    <property type="entry name" value="AAA_16"/>
</dbReference>
<dbReference type="FunFam" id="3.40.50.300:FF:001499">
    <property type="entry name" value="Origin recognition complex subunit 4, putative"/>
    <property type="match status" value="1"/>
</dbReference>
<feature type="domain" description="Origin recognition complex subunit 4 C-terminal" evidence="8">
    <location>
        <begin position="423"/>
        <end position="647"/>
    </location>
</feature>
<dbReference type="GO" id="GO:0006270">
    <property type="term" value="P:DNA replication initiation"/>
    <property type="evidence" value="ECO:0007669"/>
    <property type="project" value="TreeGrafter"/>
</dbReference>
<dbReference type="PANTHER" id="PTHR12087:SF0">
    <property type="entry name" value="ORIGIN RECOGNITION COMPLEX SUBUNIT 4"/>
    <property type="match status" value="1"/>
</dbReference>
<protein>
    <submittedName>
        <fullName evidence="9">Origin recognition complex subunit 4</fullName>
    </submittedName>
</protein>
<dbReference type="InterPro" id="IPR032705">
    <property type="entry name" value="ORC4_C"/>
</dbReference>
<accession>A0A9P0QRG7</accession>
<keyword evidence="3" id="KW-0235">DNA replication</keyword>
<evidence type="ECO:0000256" key="2">
    <source>
        <dbReference type="ARBA" id="ARBA00005334"/>
    </source>
</evidence>
<comment type="subcellular location">
    <subcellularLocation>
        <location evidence="1">Nucleus</location>
    </subcellularLocation>
</comment>
<evidence type="ECO:0000256" key="3">
    <source>
        <dbReference type="ARBA" id="ARBA00022705"/>
    </source>
</evidence>
<evidence type="ECO:0000256" key="1">
    <source>
        <dbReference type="ARBA" id="ARBA00004123"/>
    </source>
</evidence>
<dbReference type="SUPFAM" id="SSF52540">
    <property type="entry name" value="P-loop containing nucleoside triphosphate hydrolases"/>
    <property type="match status" value="1"/>
</dbReference>
<name>A0A9P0QRG7_9ASCO</name>
<feature type="domain" description="Orc1-like AAA ATPase" evidence="7">
    <location>
        <begin position="219"/>
        <end position="384"/>
    </location>
</feature>
<feature type="region of interest" description="Disordered" evidence="6">
    <location>
        <begin position="91"/>
        <end position="120"/>
    </location>
</feature>
<dbReference type="InterPro" id="IPR016527">
    <property type="entry name" value="ORC4"/>
</dbReference>
<sequence>MDFEDEFEPILKISEEEAKEDKLVKQIRLQRKLLDAERRNKKAPTDEEKVEDETKKITIDDAENDRKRSGNQIMMNLKKIKLINSLSDGQENVGAAGSTKTPPAAPSSKQGVDPSKNSKKPSLAKALKFLQKFNQSTPVEKPEKPFSSLSAAPPVSLSYSIENYPEYAPILENVPNFNPNIEDVVKIKKTVLDQLIGKNDNFPNLLQSSLVEKYDEVYRMFEHTIKDNEGHSALLIGPRASGKTAIVQRALRELEKKYSNEFIVVKLNAYHQTDENTALREIARQLDKNLRRVREESEPNNNGKKRNSDIEYANFEQRSLSDTFANILSILDKNEKKHNEEETRTVSIIFVIEEFEKFTLSSRQTLLYNLFDLSQSSSTPVCIIGISSKVTARELLEKRVRSRFSQRIISINKARSIEEFWSNAKLGLIVDVDVINGLRNPSYGELWNRYIEYSFNSLKQGTSMLRKLVITNYYTSKNYKEFNNSVIPAIAAITSISHPFPMQENFSVYTSIQSINNIQSIVKSLSELELLIIIAAARWIEKSSLQVINFNLAYREYEEMMKQYNISATSVASSTNSADNQIITNFKINQRIWSVNILKNCWENLYKLELLLEPNIEKATAGYNAGVIEESHMVHIDVTLGELGDIVDEFHFAKKLTRL</sequence>
<dbReference type="OrthoDB" id="343623at2759"/>
<comment type="similarity">
    <text evidence="2">Belongs to the ORC4 family.</text>
</comment>
<feature type="region of interest" description="Disordered" evidence="6">
    <location>
        <begin position="34"/>
        <end position="73"/>
    </location>
</feature>
<evidence type="ECO:0000259" key="8">
    <source>
        <dbReference type="Pfam" id="PF14629"/>
    </source>
</evidence>
<keyword evidence="4" id="KW-0238">DNA-binding</keyword>
<dbReference type="Proteomes" id="UP000837801">
    <property type="component" value="Unassembled WGS sequence"/>
</dbReference>
<evidence type="ECO:0000313" key="10">
    <source>
        <dbReference type="Proteomes" id="UP000837801"/>
    </source>
</evidence>
<dbReference type="PANTHER" id="PTHR12087">
    <property type="entry name" value="ORIGIN RECOGNITION COMPLEX SUBUNIT 4"/>
    <property type="match status" value="1"/>
</dbReference>
<feature type="compositionally biased region" description="Basic and acidic residues" evidence="6">
    <location>
        <begin position="34"/>
        <end position="68"/>
    </location>
</feature>
<evidence type="ECO:0000313" key="9">
    <source>
        <dbReference type="EMBL" id="CAH2353404.1"/>
    </source>
</evidence>
<evidence type="ECO:0000256" key="5">
    <source>
        <dbReference type="ARBA" id="ARBA00023242"/>
    </source>
</evidence>
<dbReference type="InterPro" id="IPR027417">
    <property type="entry name" value="P-loop_NTPase"/>
</dbReference>
<keyword evidence="10" id="KW-1185">Reference proteome</keyword>
<evidence type="ECO:0000256" key="4">
    <source>
        <dbReference type="ARBA" id="ARBA00023125"/>
    </source>
</evidence>
<dbReference type="AlphaFoldDB" id="A0A9P0QRG7"/>
<reference evidence="9" key="1">
    <citation type="submission" date="2022-03" db="EMBL/GenBank/DDBJ databases">
        <authorList>
            <person name="Legras J.-L."/>
            <person name="Devillers H."/>
            <person name="Grondin C."/>
        </authorList>
    </citation>
    <scope>NUCLEOTIDE SEQUENCE</scope>
    <source>
        <strain evidence="9">CLIB 1423</strain>
    </source>
</reference>
<evidence type="ECO:0000256" key="6">
    <source>
        <dbReference type="SAM" id="MobiDB-lite"/>
    </source>
</evidence>
<evidence type="ECO:0000259" key="7">
    <source>
        <dbReference type="Pfam" id="PF13191"/>
    </source>
</evidence>
<dbReference type="Pfam" id="PF14629">
    <property type="entry name" value="ORC4_C"/>
    <property type="match status" value="1"/>
</dbReference>
<dbReference type="GO" id="GO:0005664">
    <property type="term" value="C:nuclear origin of replication recognition complex"/>
    <property type="evidence" value="ECO:0007669"/>
    <property type="project" value="TreeGrafter"/>
</dbReference>
<dbReference type="Gene3D" id="3.40.50.300">
    <property type="entry name" value="P-loop containing nucleotide triphosphate hydrolases"/>
    <property type="match status" value="1"/>
</dbReference>
<dbReference type="EMBL" id="CAKXYY010000010">
    <property type="protein sequence ID" value="CAH2353404.1"/>
    <property type="molecule type" value="Genomic_DNA"/>
</dbReference>
<proteinExistence type="inferred from homology"/>